<organism evidence="1 2">
    <name type="scientific">Herbihabitans rhizosphaerae</name>
    <dbReference type="NCBI Taxonomy" id="1872711"/>
    <lineage>
        <taxon>Bacteria</taxon>
        <taxon>Bacillati</taxon>
        <taxon>Actinomycetota</taxon>
        <taxon>Actinomycetes</taxon>
        <taxon>Pseudonocardiales</taxon>
        <taxon>Pseudonocardiaceae</taxon>
        <taxon>Herbihabitans</taxon>
    </lineage>
</organism>
<keyword evidence="2" id="KW-1185">Reference proteome</keyword>
<dbReference type="OrthoDB" id="3692788at2"/>
<evidence type="ECO:0000313" key="1">
    <source>
        <dbReference type="EMBL" id="RZS32694.1"/>
    </source>
</evidence>
<protein>
    <submittedName>
        <fullName evidence="1">Uncharacterized protein</fullName>
    </submittedName>
</protein>
<dbReference type="Proteomes" id="UP000294257">
    <property type="component" value="Unassembled WGS sequence"/>
</dbReference>
<dbReference type="RefSeq" id="WP_130347659.1">
    <property type="nucleotide sequence ID" value="NZ_SGWQ01000011.1"/>
</dbReference>
<name>A0A4Q7KEL6_9PSEU</name>
<sequence length="114" mass="13139">MSPRDYAKLDGLSWPDTAKPVSLLHEYGHTFRWVRGDRFISVHRGTCVEGRRVLIVRDTLAGRRVLEGPQPVADVIPVHPDKWLDPHALRRNSHRWAQARRLCQPGHRGGDHDR</sequence>
<comment type="caution">
    <text evidence="1">The sequence shown here is derived from an EMBL/GenBank/DDBJ whole genome shotgun (WGS) entry which is preliminary data.</text>
</comment>
<dbReference type="EMBL" id="SGWQ01000011">
    <property type="protein sequence ID" value="RZS32694.1"/>
    <property type="molecule type" value="Genomic_DNA"/>
</dbReference>
<evidence type="ECO:0000313" key="2">
    <source>
        <dbReference type="Proteomes" id="UP000294257"/>
    </source>
</evidence>
<reference evidence="1 2" key="1">
    <citation type="submission" date="2019-02" db="EMBL/GenBank/DDBJ databases">
        <title>Genomic Encyclopedia of Type Strains, Phase IV (KMG-IV): sequencing the most valuable type-strain genomes for metagenomic binning, comparative biology and taxonomic classification.</title>
        <authorList>
            <person name="Goeker M."/>
        </authorList>
    </citation>
    <scope>NUCLEOTIDE SEQUENCE [LARGE SCALE GENOMIC DNA]</scope>
    <source>
        <strain evidence="1 2">DSM 101727</strain>
    </source>
</reference>
<accession>A0A4Q7KEL6</accession>
<dbReference type="AlphaFoldDB" id="A0A4Q7KEL6"/>
<proteinExistence type="predicted"/>
<gene>
    <name evidence="1" type="ORF">EV193_11177</name>
</gene>